<dbReference type="GO" id="GO:0005634">
    <property type="term" value="C:nucleus"/>
    <property type="evidence" value="ECO:0007669"/>
    <property type="project" value="TreeGrafter"/>
</dbReference>
<dbReference type="Pfam" id="PF09174">
    <property type="entry name" value="Maf1"/>
    <property type="match status" value="2"/>
</dbReference>
<organism evidence="2 3">
    <name type="scientific">Cryptococcus depauperatus CBS 7841</name>
    <dbReference type="NCBI Taxonomy" id="1295531"/>
    <lineage>
        <taxon>Eukaryota</taxon>
        <taxon>Fungi</taxon>
        <taxon>Dikarya</taxon>
        <taxon>Basidiomycota</taxon>
        <taxon>Agaricomycotina</taxon>
        <taxon>Tremellomycetes</taxon>
        <taxon>Tremellales</taxon>
        <taxon>Cryptococcaceae</taxon>
        <taxon>Cryptococcus</taxon>
    </lineage>
</organism>
<feature type="compositionally biased region" description="Basic residues" evidence="1">
    <location>
        <begin position="321"/>
        <end position="333"/>
    </location>
</feature>
<dbReference type="PANTHER" id="PTHR22504">
    <property type="entry name" value="REPRESSOR OF RNA POLYMERASE III TRANSCRIPTION MAF1"/>
    <property type="match status" value="1"/>
</dbReference>
<proteinExistence type="predicted"/>
<feature type="compositionally biased region" description="Polar residues" evidence="1">
    <location>
        <begin position="430"/>
        <end position="439"/>
    </location>
</feature>
<keyword evidence="3" id="KW-1185">Reference proteome</keyword>
<dbReference type="InterPro" id="IPR038564">
    <property type="entry name" value="Maf1_sf"/>
</dbReference>
<protein>
    <submittedName>
        <fullName evidence="2">Uncharacterized protein</fullName>
    </submittedName>
</protein>
<feature type="region of interest" description="Disordered" evidence="1">
    <location>
        <begin position="300"/>
        <end position="340"/>
    </location>
</feature>
<dbReference type="InterPro" id="IPR015257">
    <property type="entry name" value="Maf1"/>
</dbReference>
<accession>A0AAJ8M2G5</accession>
<dbReference type="AlphaFoldDB" id="A0AAJ8M2G5"/>
<gene>
    <name evidence="2" type="ORF">L203_103880</name>
</gene>
<feature type="compositionally biased region" description="Basic and acidic residues" evidence="1">
    <location>
        <begin position="413"/>
        <end position="424"/>
    </location>
</feature>
<evidence type="ECO:0000313" key="2">
    <source>
        <dbReference type="EMBL" id="WVN88667.1"/>
    </source>
</evidence>
<dbReference type="GO" id="GO:0000994">
    <property type="term" value="F:RNA polymerase III core binding"/>
    <property type="evidence" value="ECO:0007669"/>
    <property type="project" value="TreeGrafter"/>
</dbReference>
<dbReference type="EMBL" id="CP143787">
    <property type="protein sequence ID" value="WVN88667.1"/>
    <property type="molecule type" value="Genomic_DNA"/>
</dbReference>
<dbReference type="Proteomes" id="UP000094043">
    <property type="component" value="Chromosome 4"/>
</dbReference>
<name>A0AAJ8M2G5_9TREE</name>
<reference evidence="2" key="1">
    <citation type="submission" date="2016-06" db="EMBL/GenBank/DDBJ databases">
        <authorList>
            <person name="Cuomo C."/>
            <person name="Litvintseva A."/>
            <person name="Heitman J."/>
            <person name="Chen Y."/>
            <person name="Sun S."/>
            <person name="Springer D."/>
            <person name="Dromer F."/>
            <person name="Young S."/>
            <person name="Zeng Q."/>
            <person name="Chapman S."/>
            <person name="Gujja S."/>
            <person name="Saif S."/>
            <person name="Birren B."/>
        </authorList>
    </citation>
    <scope>NUCLEOTIDE SEQUENCE</scope>
    <source>
        <strain evidence="2">CBS 7841</strain>
    </source>
</reference>
<evidence type="ECO:0000256" key="1">
    <source>
        <dbReference type="SAM" id="MobiDB-lite"/>
    </source>
</evidence>
<reference evidence="2" key="3">
    <citation type="submission" date="2024-01" db="EMBL/GenBank/DDBJ databases">
        <authorList>
            <person name="Coelho M.A."/>
            <person name="David-Palma M."/>
            <person name="Shea T."/>
            <person name="Sun S."/>
            <person name="Cuomo C.A."/>
            <person name="Heitman J."/>
        </authorList>
    </citation>
    <scope>NUCLEOTIDE SEQUENCE</scope>
    <source>
        <strain evidence="2">CBS 7841</strain>
    </source>
</reference>
<sequence>MKYLDFPILNQLSESLSDRVGDPQVQLKLEAYSVKPVGREKRAFKEREEAYISEQEGMDEMSFSPEMRAAGLASCFGRLDEKESRSHFLLVSTLNSAFPDHDFTSLRPDHFTREPSAAQVLAYLSGSLLGSAGAGAAPLYRVLNDVVQMDDCEVYSWFPEPEYDPHMDPGEAEMEESDDGYFEEEDEDFILVDEDKVGDSETTWGTGMDLDIEMEIEEEGKRTDRIKSPAFVYNGKTFNEEWNRSRKASGLLWSANYFFYNKRQKRILFLTCWCRHVPVSQSIISERSIETSALPSSITASVSPSSFENIPKLPAPSTTKQKPHSRKARRHPFRERNNFSAASNEISTIPIRGLARPLPTPMATTPRSERLAISAPGEFSGLNPLDMQTSMTRMKVGGFKPRQTPARILLNAKAEEARRDRTPKPDPSLDVSSAASQSILEADGGEGLDEEERRGKRERRRGRSESTTPGPSSALTAGMKGLASDKGKKLKT</sequence>
<feature type="compositionally biased region" description="Basic and acidic residues" evidence="1">
    <location>
        <begin position="483"/>
        <end position="492"/>
    </location>
</feature>
<dbReference type="KEGG" id="cdep:91088090"/>
<dbReference type="Gene3D" id="3.40.1000.50">
    <property type="entry name" value="Repressor of RNA polymerase III transcription Maf1"/>
    <property type="match status" value="2"/>
</dbReference>
<evidence type="ECO:0000313" key="3">
    <source>
        <dbReference type="Proteomes" id="UP000094043"/>
    </source>
</evidence>
<dbReference type="RefSeq" id="XP_066069367.1">
    <property type="nucleotide sequence ID" value="XM_066213270.1"/>
</dbReference>
<dbReference type="GO" id="GO:0016480">
    <property type="term" value="P:negative regulation of transcription by RNA polymerase III"/>
    <property type="evidence" value="ECO:0007669"/>
    <property type="project" value="InterPro"/>
</dbReference>
<reference evidence="2" key="2">
    <citation type="journal article" date="2022" name="Elife">
        <title>Obligate sexual reproduction of a homothallic fungus closely related to the Cryptococcus pathogenic species complex.</title>
        <authorList>
            <person name="Passer A.R."/>
            <person name="Clancey S.A."/>
            <person name="Shea T."/>
            <person name="David-Palma M."/>
            <person name="Averette A.F."/>
            <person name="Boekhout T."/>
            <person name="Porcel B.M."/>
            <person name="Nowrousian M."/>
            <person name="Cuomo C.A."/>
            <person name="Sun S."/>
            <person name="Heitman J."/>
            <person name="Coelho M.A."/>
        </authorList>
    </citation>
    <scope>NUCLEOTIDE SEQUENCE</scope>
    <source>
        <strain evidence="2">CBS 7841</strain>
    </source>
</reference>
<dbReference type="GeneID" id="91088090"/>
<dbReference type="PANTHER" id="PTHR22504:SF0">
    <property type="entry name" value="REPRESSOR OF RNA POLYMERASE III TRANSCRIPTION MAF1 HOMOLOG"/>
    <property type="match status" value="1"/>
</dbReference>
<feature type="region of interest" description="Disordered" evidence="1">
    <location>
        <begin position="412"/>
        <end position="492"/>
    </location>
</feature>